<comment type="caution">
    <text evidence="2">The sequence shown here is derived from an EMBL/GenBank/DDBJ whole genome shotgun (WGS) entry which is preliminary data.</text>
</comment>
<dbReference type="Proteomes" id="UP001215598">
    <property type="component" value="Unassembled WGS sequence"/>
</dbReference>
<reference evidence="2" key="1">
    <citation type="submission" date="2023-03" db="EMBL/GenBank/DDBJ databases">
        <title>Massive genome expansion in bonnet fungi (Mycena s.s.) driven by repeated elements and novel gene families across ecological guilds.</title>
        <authorList>
            <consortium name="Lawrence Berkeley National Laboratory"/>
            <person name="Harder C.B."/>
            <person name="Miyauchi S."/>
            <person name="Viragh M."/>
            <person name="Kuo A."/>
            <person name="Thoen E."/>
            <person name="Andreopoulos B."/>
            <person name="Lu D."/>
            <person name="Skrede I."/>
            <person name="Drula E."/>
            <person name="Henrissat B."/>
            <person name="Morin E."/>
            <person name="Kohler A."/>
            <person name="Barry K."/>
            <person name="LaButti K."/>
            <person name="Morin E."/>
            <person name="Salamov A."/>
            <person name="Lipzen A."/>
            <person name="Mereny Z."/>
            <person name="Hegedus B."/>
            <person name="Baldrian P."/>
            <person name="Stursova M."/>
            <person name="Weitz H."/>
            <person name="Taylor A."/>
            <person name="Grigoriev I.V."/>
            <person name="Nagy L.G."/>
            <person name="Martin F."/>
            <person name="Kauserud H."/>
        </authorList>
    </citation>
    <scope>NUCLEOTIDE SEQUENCE</scope>
    <source>
        <strain evidence="2">CBHHK182m</strain>
    </source>
</reference>
<organism evidence="2 3">
    <name type="scientific">Mycena metata</name>
    <dbReference type="NCBI Taxonomy" id="1033252"/>
    <lineage>
        <taxon>Eukaryota</taxon>
        <taxon>Fungi</taxon>
        <taxon>Dikarya</taxon>
        <taxon>Basidiomycota</taxon>
        <taxon>Agaricomycotina</taxon>
        <taxon>Agaricomycetes</taxon>
        <taxon>Agaricomycetidae</taxon>
        <taxon>Agaricales</taxon>
        <taxon>Marasmiineae</taxon>
        <taxon>Mycenaceae</taxon>
        <taxon>Mycena</taxon>
    </lineage>
</organism>
<proteinExistence type="predicted"/>
<dbReference type="EMBL" id="JARKIB010000248">
    <property type="protein sequence ID" value="KAJ7719712.1"/>
    <property type="molecule type" value="Genomic_DNA"/>
</dbReference>
<name>A0AAD7HH54_9AGAR</name>
<evidence type="ECO:0000313" key="3">
    <source>
        <dbReference type="Proteomes" id="UP001215598"/>
    </source>
</evidence>
<evidence type="ECO:0000313" key="2">
    <source>
        <dbReference type="EMBL" id="KAJ7719712.1"/>
    </source>
</evidence>
<dbReference type="AlphaFoldDB" id="A0AAD7HH54"/>
<feature type="region of interest" description="Disordered" evidence="1">
    <location>
        <begin position="1"/>
        <end position="25"/>
    </location>
</feature>
<sequence>MGTNSDAPEHSELGGTPTSVGTRRHYVRPVEPVSGLDSFIDTSHTSWSNTVTALSGSDARRMRAARGLHHPGVSKRSTPAVSEFEVQLIILVRRTGSLKRTIFKSFKAKAEPRVTDPSFAEVPTSAPQHLSPSYVTWDTCPVHAPYIGRQTRKIANQLKIGSARSTLYTTRLRVHRKEDFQRTTRQKKSVCQKQLTTGKQLIVGKIERSCQPVHKSLKKPSMSAARCKWGAGEKEETIFLAQDREAQRTEDGLINGQTQPMIATPIFPTPVWNPGCSCSEQLCNPPASSAPPRPN</sequence>
<accession>A0AAD7HH54</accession>
<keyword evidence="3" id="KW-1185">Reference proteome</keyword>
<evidence type="ECO:0000256" key="1">
    <source>
        <dbReference type="SAM" id="MobiDB-lite"/>
    </source>
</evidence>
<gene>
    <name evidence="2" type="ORF">B0H16DRAFT_1474742</name>
</gene>
<protein>
    <submittedName>
        <fullName evidence="2">Uncharacterized protein</fullName>
    </submittedName>
</protein>